<dbReference type="InterPro" id="IPR011006">
    <property type="entry name" value="CheY-like_superfamily"/>
</dbReference>
<keyword evidence="1 2" id="KW-0597">Phosphoprotein</keyword>
<reference evidence="4 5" key="1">
    <citation type="submission" date="2016-10" db="EMBL/GenBank/DDBJ databases">
        <authorList>
            <person name="de Groot N.N."/>
        </authorList>
    </citation>
    <scope>NUCLEOTIDE SEQUENCE [LARGE SCALE GENOMIC DNA]</scope>
    <source>
        <strain evidence="4 5">CPCC 100156</strain>
    </source>
</reference>
<dbReference type="PROSITE" id="PS50110">
    <property type="entry name" value="RESPONSE_REGULATORY"/>
    <property type="match status" value="1"/>
</dbReference>
<dbReference type="GO" id="GO:0000160">
    <property type="term" value="P:phosphorelay signal transduction system"/>
    <property type="evidence" value="ECO:0007669"/>
    <property type="project" value="InterPro"/>
</dbReference>
<dbReference type="Pfam" id="PF00072">
    <property type="entry name" value="Response_reg"/>
    <property type="match status" value="1"/>
</dbReference>
<evidence type="ECO:0000259" key="3">
    <source>
        <dbReference type="PROSITE" id="PS50110"/>
    </source>
</evidence>
<keyword evidence="5" id="KW-1185">Reference proteome</keyword>
<feature type="modified residue" description="4-aspartylphosphate" evidence="2">
    <location>
        <position position="71"/>
    </location>
</feature>
<protein>
    <submittedName>
        <fullName evidence="4">Two-component system, chemotaxis family, response regulator CheY</fullName>
    </submittedName>
</protein>
<dbReference type="SMART" id="SM00448">
    <property type="entry name" value="REC"/>
    <property type="match status" value="1"/>
</dbReference>
<evidence type="ECO:0000313" key="4">
    <source>
        <dbReference type="EMBL" id="SDE44139.1"/>
    </source>
</evidence>
<dbReference type="PANTHER" id="PTHR44591">
    <property type="entry name" value="STRESS RESPONSE REGULATOR PROTEIN 1"/>
    <property type="match status" value="1"/>
</dbReference>
<accession>A0A1G7CXY2</accession>
<evidence type="ECO:0000256" key="1">
    <source>
        <dbReference type="ARBA" id="ARBA00022553"/>
    </source>
</evidence>
<sequence length="143" mass="15806">MLMPSFIRDRREALVAEVARKRVLVVDDASLVRLYYRDALERAGYMVDEALNGLEALEKLLLQPADLLIVDVNMPQMDGFTFLKVLRRQELPLAGTPALVTSTECGPQDILAARRAGANFYLVKPLTQDILVEYAALLCGAAA</sequence>
<dbReference type="Gene3D" id="3.40.50.2300">
    <property type="match status" value="1"/>
</dbReference>
<gene>
    <name evidence="4" type="ORF">SAMN04487779_10377</name>
</gene>
<dbReference type="PANTHER" id="PTHR44591:SF25">
    <property type="entry name" value="CHEMOTAXIS TWO-COMPONENT RESPONSE REGULATOR"/>
    <property type="match status" value="1"/>
</dbReference>
<dbReference type="EMBL" id="FMZX01000037">
    <property type="protein sequence ID" value="SDE44139.1"/>
    <property type="molecule type" value="Genomic_DNA"/>
</dbReference>
<evidence type="ECO:0000313" key="5">
    <source>
        <dbReference type="Proteomes" id="UP000198925"/>
    </source>
</evidence>
<proteinExistence type="predicted"/>
<dbReference type="AlphaFoldDB" id="A0A1G7CXY2"/>
<organism evidence="4 5">
    <name type="scientific">Belnapia rosea</name>
    <dbReference type="NCBI Taxonomy" id="938405"/>
    <lineage>
        <taxon>Bacteria</taxon>
        <taxon>Pseudomonadati</taxon>
        <taxon>Pseudomonadota</taxon>
        <taxon>Alphaproteobacteria</taxon>
        <taxon>Acetobacterales</taxon>
        <taxon>Roseomonadaceae</taxon>
        <taxon>Belnapia</taxon>
    </lineage>
</organism>
<name>A0A1G7CXY2_9PROT</name>
<dbReference type="InterPro" id="IPR001789">
    <property type="entry name" value="Sig_transdc_resp-reg_receiver"/>
</dbReference>
<dbReference type="STRING" id="938405.SAMN02927895_04655"/>
<evidence type="ECO:0000256" key="2">
    <source>
        <dbReference type="PROSITE-ProRule" id="PRU00169"/>
    </source>
</evidence>
<dbReference type="InterPro" id="IPR050595">
    <property type="entry name" value="Bact_response_regulator"/>
</dbReference>
<dbReference type="Proteomes" id="UP000198925">
    <property type="component" value="Unassembled WGS sequence"/>
</dbReference>
<dbReference type="SUPFAM" id="SSF52172">
    <property type="entry name" value="CheY-like"/>
    <property type="match status" value="1"/>
</dbReference>
<feature type="domain" description="Response regulatory" evidence="3">
    <location>
        <begin position="22"/>
        <end position="139"/>
    </location>
</feature>